<keyword evidence="5" id="KW-1185">Reference proteome</keyword>
<feature type="domain" description="Mur ligase N-terminal catalytic" evidence="2">
    <location>
        <begin position="111"/>
        <end position="213"/>
    </location>
</feature>
<dbReference type="SUPFAM" id="SSF51984">
    <property type="entry name" value="MurCD N-terminal domain"/>
    <property type="match status" value="1"/>
</dbReference>
<dbReference type="InterPro" id="IPR050061">
    <property type="entry name" value="MurCDEF_pg_biosynth"/>
</dbReference>
<accession>A0ABP0X352</accession>
<evidence type="ECO:0000259" key="2">
    <source>
        <dbReference type="Pfam" id="PF01225"/>
    </source>
</evidence>
<dbReference type="Gene3D" id="3.90.190.20">
    <property type="entry name" value="Mur ligase, C-terminal domain"/>
    <property type="match status" value="1"/>
</dbReference>
<dbReference type="InterPro" id="IPR013221">
    <property type="entry name" value="Mur_ligase_cen"/>
</dbReference>
<dbReference type="EMBL" id="OZ020100">
    <property type="protein sequence ID" value="CAK9273518.1"/>
    <property type="molecule type" value="Genomic_DNA"/>
</dbReference>
<feature type="signal peptide" evidence="1">
    <location>
        <begin position="1"/>
        <end position="16"/>
    </location>
</feature>
<organism evidence="4 5">
    <name type="scientific">Sphagnum jensenii</name>
    <dbReference type="NCBI Taxonomy" id="128206"/>
    <lineage>
        <taxon>Eukaryota</taxon>
        <taxon>Viridiplantae</taxon>
        <taxon>Streptophyta</taxon>
        <taxon>Embryophyta</taxon>
        <taxon>Bryophyta</taxon>
        <taxon>Sphagnophytina</taxon>
        <taxon>Sphagnopsida</taxon>
        <taxon>Sphagnales</taxon>
        <taxon>Sphagnaceae</taxon>
        <taxon>Sphagnum</taxon>
    </lineage>
</organism>
<protein>
    <recommendedName>
        <fullName evidence="6">UDP-N-acetylmuramate--L-alanine ligase</fullName>
    </recommendedName>
</protein>
<evidence type="ECO:0000259" key="3">
    <source>
        <dbReference type="Pfam" id="PF08245"/>
    </source>
</evidence>
<gene>
    <name evidence="4" type="ORF">CSSPJE1EN1_LOCUS18996</name>
</gene>
<dbReference type="InterPro" id="IPR000713">
    <property type="entry name" value="Mur_ligase_N"/>
</dbReference>
<reference evidence="4" key="1">
    <citation type="submission" date="2024-02" db="EMBL/GenBank/DDBJ databases">
        <authorList>
            <consortium name="ELIXIR-Norway"/>
            <consortium name="Elixir Norway"/>
        </authorList>
    </citation>
    <scope>NUCLEOTIDE SEQUENCE</scope>
</reference>
<evidence type="ECO:0000313" key="4">
    <source>
        <dbReference type="EMBL" id="CAK9273518.1"/>
    </source>
</evidence>
<evidence type="ECO:0000256" key="1">
    <source>
        <dbReference type="SAM" id="SignalP"/>
    </source>
</evidence>
<feature type="chain" id="PRO_5046141352" description="UDP-N-acetylmuramate--L-alanine ligase" evidence="1">
    <location>
        <begin position="17"/>
        <end position="570"/>
    </location>
</feature>
<evidence type="ECO:0000313" key="5">
    <source>
        <dbReference type="Proteomes" id="UP001497444"/>
    </source>
</evidence>
<dbReference type="SUPFAM" id="SSF53623">
    <property type="entry name" value="MurD-like peptide ligases, catalytic domain"/>
    <property type="match status" value="1"/>
</dbReference>
<dbReference type="InterPro" id="IPR036615">
    <property type="entry name" value="Mur_ligase_C_dom_sf"/>
</dbReference>
<dbReference type="Pfam" id="PF08245">
    <property type="entry name" value="Mur_ligase_M"/>
    <property type="match status" value="1"/>
</dbReference>
<proteinExistence type="predicted"/>
<evidence type="ECO:0008006" key="6">
    <source>
        <dbReference type="Google" id="ProtNLM"/>
    </source>
</evidence>
<dbReference type="SUPFAM" id="SSF53244">
    <property type="entry name" value="MurD-like peptide ligases, peptide-binding domain"/>
    <property type="match status" value="1"/>
</dbReference>
<name>A0ABP0X352_9BRYO</name>
<keyword evidence="1" id="KW-0732">Signal</keyword>
<feature type="domain" description="Mur ligase central" evidence="3">
    <location>
        <begin position="218"/>
        <end position="409"/>
    </location>
</feature>
<dbReference type="PANTHER" id="PTHR43445:SF3">
    <property type="entry name" value="UDP-N-ACETYLMURAMATE--L-ALANINE LIGASE"/>
    <property type="match status" value="1"/>
</dbReference>
<dbReference type="Gene3D" id="3.40.50.720">
    <property type="entry name" value="NAD(P)-binding Rossmann-like Domain"/>
    <property type="match status" value="1"/>
</dbReference>
<dbReference type="InterPro" id="IPR036565">
    <property type="entry name" value="Mur-like_cat_sf"/>
</dbReference>
<dbReference type="Gene3D" id="3.40.1190.10">
    <property type="entry name" value="Mur-like, catalytic domain"/>
    <property type="match status" value="1"/>
</dbReference>
<dbReference type="Proteomes" id="UP001497444">
    <property type="component" value="Chromosome 5"/>
</dbReference>
<sequence>MGCSSCSILGFPTSFALSNVAAAAAAATWRVLLSADVSGQQQKKGWCCGGGGGGGGRRSRRTRTRGVRAFNKKLGWEHGSCGRAGWRVMVVDERVVRRVMKEESSVSPGLVHFVGIGGAGLSALAFLALEQGWQVSGSDIAWNEQLEELREAGARVYEGHEAKQMVQNGAPLPDAVVVSSAVVAGNEEVDVARALGVPVYKRGAWLGKMTEGYKLLAVAGSHGKSTTVAMLAVALCILGEDITVILGAQVPQFPKGRNAMVGKGHLFLLEADEYDGCFLGVSPSLAVVTNVEWEHVDMFPDYEAVRDMFRKFVMRIKPGGLLLVNGDSAGSSSLGEVFQPKETHIACPDAKTVHVETFGLGQSNNWRAVDLVPNAEGGTEYIVVHAGIPMAQVSLRLPGTYNVLNSLAVSYFSELVVFSCARLLSTDCCCLSYFTHVCAVLQGARQRFRQQPIWVIFQPHTFSRLEKLLPDFALAFHAADRVIVTEVYTARNSIFDWNVSGEDLASAIVGPPAMFIPTLEGVVELLALELGAIDQNIVNTQGDVILLTLGAGDITNLGPQLMELLSRGPS</sequence>
<dbReference type="PANTHER" id="PTHR43445">
    <property type="entry name" value="UDP-N-ACETYLMURAMATE--L-ALANINE LIGASE-RELATED"/>
    <property type="match status" value="1"/>
</dbReference>
<dbReference type="Pfam" id="PF01225">
    <property type="entry name" value="Mur_ligase"/>
    <property type="match status" value="1"/>
</dbReference>